<evidence type="ECO:0000313" key="6">
    <source>
        <dbReference type="Proteomes" id="UP001165289"/>
    </source>
</evidence>
<feature type="domain" description="ODAD1 central coiled coil region" evidence="4">
    <location>
        <begin position="145"/>
        <end position="423"/>
    </location>
</feature>
<dbReference type="Proteomes" id="UP001165289">
    <property type="component" value="Unassembled WGS sequence"/>
</dbReference>
<evidence type="ECO:0000256" key="1">
    <source>
        <dbReference type="ARBA" id="ARBA00023054"/>
    </source>
</evidence>
<feature type="coiled-coil region" evidence="2">
    <location>
        <begin position="330"/>
        <end position="389"/>
    </location>
</feature>
<gene>
    <name evidence="5" type="ORF">LOD99_15662</name>
</gene>
<evidence type="ECO:0000256" key="3">
    <source>
        <dbReference type="SAM" id="MobiDB-lite"/>
    </source>
</evidence>
<accession>A0AAV7KAT1</accession>
<dbReference type="Pfam" id="PF21773">
    <property type="entry name" value="ODAD1_CC"/>
    <property type="match status" value="1"/>
</dbReference>
<dbReference type="PANTHER" id="PTHR21694">
    <property type="entry name" value="COILED-COIL DOMAIN-CONTAINING PROTEIN 63"/>
    <property type="match status" value="1"/>
</dbReference>
<feature type="region of interest" description="Disordered" evidence="3">
    <location>
        <begin position="519"/>
        <end position="557"/>
    </location>
</feature>
<comment type="caution">
    <text evidence="5">The sequence shown here is derived from an EMBL/GenBank/DDBJ whole genome shotgun (WGS) entry which is preliminary data.</text>
</comment>
<protein>
    <submittedName>
        <fullName evidence="5">Outer dynein arm protein 1-like</fullName>
    </submittedName>
</protein>
<feature type="compositionally biased region" description="Basic and acidic residues" evidence="3">
    <location>
        <begin position="519"/>
        <end position="528"/>
    </location>
</feature>
<keyword evidence="1 2" id="KW-0175">Coiled coil</keyword>
<feature type="region of interest" description="Disordered" evidence="3">
    <location>
        <begin position="1"/>
        <end position="22"/>
    </location>
</feature>
<dbReference type="EMBL" id="JAKMXF010000110">
    <property type="protein sequence ID" value="KAI6657945.1"/>
    <property type="molecule type" value="Genomic_DNA"/>
</dbReference>
<organism evidence="5 6">
    <name type="scientific">Oopsacas minuta</name>
    <dbReference type="NCBI Taxonomy" id="111878"/>
    <lineage>
        <taxon>Eukaryota</taxon>
        <taxon>Metazoa</taxon>
        <taxon>Porifera</taxon>
        <taxon>Hexactinellida</taxon>
        <taxon>Hexasterophora</taxon>
        <taxon>Lyssacinosida</taxon>
        <taxon>Leucopsacidae</taxon>
        <taxon>Oopsacas</taxon>
    </lineage>
</organism>
<proteinExistence type="predicted"/>
<reference evidence="5 6" key="1">
    <citation type="journal article" date="2023" name="BMC Biol.">
        <title>The compact genome of the sponge Oopsacas minuta (Hexactinellida) is lacking key metazoan core genes.</title>
        <authorList>
            <person name="Santini S."/>
            <person name="Schenkelaars Q."/>
            <person name="Jourda C."/>
            <person name="Duchesne M."/>
            <person name="Belahbib H."/>
            <person name="Rocher C."/>
            <person name="Selva M."/>
            <person name="Riesgo A."/>
            <person name="Vervoort M."/>
            <person name="Leys S.P."/>
            <person name="Kodjabachian L."/>
            <person name="Le Bivic A."/>
            <person name="Borchiellini C."/>
            <person name="Claverie J.M."/>
            <person name="Renard E."/>
        </authorList>
    </citation>
    <scope>NUCLEOTIDE SEQUENCE [LARGE SCALE GENOMIC DNA]</scope>
    <source>
        <strain evidence="5">SPO-2</strain>
    </source>
</reference>
<name>A0AAV7KAT1_9METZ</name>
<feature type="coiled-coil region" evidence="2">
    <location>
        <begin position="46"/>
        <end position="73"/>
    </location>
</feature>
<feature type="compositionally biased region" description="Low complexity" evidence="3">
    <location>
        <begin position="530"/>
        <end position="541"/>
    </location>
</feature>
<keyword evidence="6" id="KW-1185">Reference proteome</keyword>
<dbReference type="InterPro" id="IPR049258">
    <property type="entry name" value="ODAD1_CC"/>
</dbReference>
<evidence type="ECO:0000259" key="4">
    <source>
        <dbReference type="Pfam" id="PF21773"/>
    </source>
</evidence>
<dbReference type="InterPro" id="IPR051876">
    <property type="entry name" value="ODA-DC/CCD"/>
</dbReference>
<dbReference type="AlphaFoldDB" id="A0AAV7KAT1"/>
<evidence type="ECO:0000313" key="5">
    <source>
        <dbReference type="EMBL" id="KAI6657945.1"/>
    </source>
</evidence>
<evidence type="ECO:0000256" key="2">
    <source>
        <dbReference type="SAM" id="Coils"/>
    </source>
</evidence>
<feature type="coiled-coil region" evidence="2">
    <location>
        <begin position="228"/>
        <end position="255"/>
    </location>
</feature>
<dbReference type="PANTHER" id="PTHR21694:SF18">
    <property type="entry name" value="COILED-COIL DOMAIN-CONTAINING PROTEIN 63"/>
    <property type="match status" value="1"/>
</dbReference>
<sequence length="557" mass="64170">MPVSRKQMGISSGPPDGVTEDDDSWQELVALRRKMRILSSSDKQYCERQENTLLTQKRLIEAVERETNELKRALSLQVAQKDKMVMDMTELLERQNDWKEQVGLADKNVKDLDRDIIDIQKSLDKEKISLGGLLMADAKRSNLNRQIMCAQKRLENSSTKFNSTLATNSRLRDVITHLQHERKTFYEIHKKTQTLLLDTRDHTREVVNLATNAYEVREESRNKMMALKEKAKKDLTHYTQQIKEYQRRIDHEQRLQDFMKVKEEERTGDFEVLLTQRKEEAELKEKDDILISYEEAFSRIREITDLYDINEIVKKFVEVEDQNFALFNYVSELNSDIDQVQEEISQIREDMRKFELDGATLESTRGNILNDMQQELSQVETESADHEKRLLGANKLLGQLMKGIGGLFTKIGCNTAVISDMLGGQQGVTENNIIQHLGQIEQRTDELLELKSYIAAKDSEDPTAAVSLLLPKVDLTTTFDITAEIIPPAVGDDSVEGSELEMLDSKPMTQDELRDRMNRFITRRDTDTGRSVQRSSASSRVTKSTHDRKRGSTQSRD</sequence>